<sequence length="43" mass="4788">MRAQSAVSRHRGRLAPFLNRPVDLLRVNSALCPCLPRPARFSG</sequence>
<evidence type="ECO:0000313" key="4">
    <source>
        <dbReference type="Proteomes" id="UP001183610"/>
    </source>
</evidence>
<dbReference type="EMBL" id="JAVRET010000007">
    <property type="protein sequence ID" value="MDT0408413.1"/>
    <property type="molecule type" value="Genomic_DNA"/>
</dbReference>
<evidence type="ECO:0000313" key="2">
    <source>
        <dbReference type="EMBL" id="MDT0417713.1"/>
    </source>
</evidence>
<organism evidence="2 3">
    <name type="scientific">Streptomyces evansiae</name>
    <dbReference type="NCBI Taxonomy" id="3075535"/>
    <lineage>
        <taxon>Bacteria</taxon>
        <taxon>Bacillati</taxon>
        <taxon>Actinomycetota</taxon>
        <taxon>Actinomycetes</taxon>
        <taxon>Kitasatosporales</taxon>
        <taxon>Streptomycetaceae</taxon>
        <taxon>Streptomyces</taxon>
    </lineage>
</organism>
<keyword evidence="4" id="KW-1185">Reference proteome</keyword>
<reference evidence="2" key="2">
    <citation type="submission" date="2024-03" db="EMBL/GenBank/DDBJ databases">
        <title>30 novel species of actinomycetes from the DSMZ collection.</title>
        <authorList>
            <person name="Nouioui I."/>
        </authorList>
    </citation>
    <scope>NUCLEOTIDE SEQUENCE</scope>
    <source>
        <strain evidence="4">DSM 41979</strain>
        <strain evidence="2">DSM 41982</strain>
    </source>
</reference>
<dbReference type="RefSeq" id="WP_009063131.1">
    <property type="nucleotide sequence ID" value="NZ_JAVRER010000031.1"/>
</dbReference>
<comment type="caution">
    <text evidence="2">The sequence shown here is derived from an EMBL/GenBank/DDBJ whole genome shotgun (WGS) entry which is preliminary data.</text>
</comment>
<dbReference type="Proteomes" id="UP001183610">
    <property type="component" value="Unassembled WGS sequence"/>
</dbReference>
<dbReference type="AlphaFoldDB" id="A0ABD5E9F5"/>
<dbReference type="Proteomes" id="UP001183607">
    <property type="component" value="Unassembled WGS sequence"/>
</dbReference>
<evidence type="ECO:0000313" key="1">
    <source>
        <dbReference type="EMBL" id="MDT0408413.1"/>
    </source>
</evidence>
<proteinExistence type="predicted"/>
<name>A0ABD5E9F5_9ACTN</name>
<protein>
    <submittedName>
        <fullName evidence="2">Uncharacterized protein</fullName>
    </submittedName>
</protein>
<evidence type="ECO:0000313" key="3">
    <source>
        <dbReference type="Proteomes" id="UP001183607"/>
    </source>
</evidence>
<accession>A0ABD5E9F5</accession>
<gene>
    <name evidence="2" type="ORF">RM574_19715</name>
    <name evidence="1" type="ORF">RM698_05015</name>
</gene>
<reference evidence="3" key="1">
    <citation type="submission" date="2023-07" db="EMBL/GenBank/DDBJ databases">
        <title>30 novel species of actinomycetes from the DSMZ collection.</title>
        <authorList>
            <person name="Nouioui I."/>
        </authorList>
    </citation>
    <scope>NUCLEOTIDE SEQUENCE [LARGE SCALE GENOMIC DNA]</scope>
    <source>
        <strain evidence="1">DSM 41979</strain>
        <strain evidence="3">DSM 41982</strain>
    </source>
</reference>
<dbReference type="EMBL" id="JAVRER010000031">
    <property type="protein sequence ID" value="MDT0417713.1"/>
    <property type="molecule type" value="Genomic_DNA"/>
</dbReference>